<feature type="non-terminal residue" evidence="1">
    <location>
        <position position="1"/>
    </location>
</feature>
<accession>W4LGR5</accession>
<dbReference type="NCBIfam" id="TIGR02243">
    <property type="entry name" value="putative baseplate assembly protein"/>
    <property type="match status" value="1"/>
</dbReference>
<dbReference type="Proteomes" id="UP000019140">
    <property type="component" value="Unassembled WGS sequence"/>
</dbReference>
<organism evidence="1 2">
    <name type="scientific">Candidatus Entotheonella gemina</name>
    <dbReference type="NCBI Taxonomy" id="1429439"/>
    <lineage>
        <taxon>Bacteria</taxon>
        <taxon>Pseudomonadati</taxon>
        <taxon>Nitrospinota/Tectimicrobiota group</taxon>
        <taxon>Candidatus Tectimicrobiota</taxon>
        <taxon>Candidatus Entotheonellia</taxon>
        <taxon>Candidatus Entotheonellales</taxon>
        <taxon>Candidatus Entotheonellaceae</taxon>
        <taxon>Candidatus Entotheonella</taxon>
    </lineage>
</organism>
<protein>
    <submittedName>
        <fullName evidence="1">Uncharacterized protein</fullName>
    </submittedName>
</protein>
<comment type="caution">
    <text evidence="1">The sequence shown here is derived from an EMBL/GenBank/DDBJ whole genome shotgun (WGS) entry which is preliminary data.</text>
</comment>
<dbReference type="EMBL" id="AZHX01002124">
    <property type="protein sequence ID" value="ETW96895.1"/>
    <property type="molecule type" value="Genomic_DNA"/>
</dbReference>
<reference evidence="1 2" key="1">
    <citation type="journal article" date="2014" name="Nature">
        <title>An environmental bacterial taxon with a large and distinct metabolic repertoire.</title>
        <authorList>
            <person name="Wilson M.C."/>
            <person name="Mori T."/>
            <person name="Ruckert C."/>
            <person name="Uria A.R."/>
            <person name="Helf M.J."/>
            <person name="Takada K."/>
            <person name="Gernert C."/>
            <person name="Steffens U.A."/>
            <person name="Heycke N."/>
            <person name="Schmitt S."/>
            <person name="Rinke C."/>
            <person name="Helfrich E.J."/>
            <person name="Brachmann A.O."/>
            <person name="Gurgui C."/>
            <person name="Wakimoto T."/>
            <person name="Kracht M."/>
            <person name="Crusemann M."/>
            <person name="Hentschel U."/>
            <person name="Abe I."/>
            <person name="Matsunaga S."/>
            <person name="Kalinowski J."/>
            <person name="Takeyama H."/>
            <person name="Piel J."/>
        </authorList>
    </citation>
    <scope>NUCLEOTIDE SEQUENCE [LARGE SCALE GENOMIC DNA]</scope>
    <source>
        <strain evidence="2">TSY2</strain>
    </source>
</reference>
<dbReference type="InterPro" id="IPR011749">
    <property type="entry name" value="CHP02243"/>
</dbReference>
<evidence type="ECO:0000313" key="2">
    <source>
        <dbReference type="Proteomes" id="UP000019140"/>
    </source>
</evidence>
<keyword evidence="2" id="KW-1185">Reference proteome</keyword>
<dbReference type="HOGENOM" id="CLU_316768_0_0_7"/>
<evidence type="ECO:0000313" key="1">
    <source>
        <dbReference type="EMBL" id="ETW96895.1"/>
    </source>
</evidence>
<sequence>MCTYWYLSAEEVFGQGGAIAVLDVTLDVTQAQPTATTELRLDWEYKTGAKTWRSLGQSSPGNASLGDSEWDFSDETRAFTQDGKVRFRIPLAWEPEDHRSRRGRWLRAKIASGNYATHPTIAMLTVGWEWELPRLRYITASLEATGAGAGSDSQAGSSKRYPELGFTNTLPLDVSKDFYPFGVEPGFNATFYVACEDALAQPGATVEMTLTLTNPDDNGPMDEVKRDGNPVVVWEVSTDRYWEQLLSSDEDTPSLSFTNTGTVTFTLPPKIAPTVVNGEEKHWLRARLIRGDYGEAAKYQLVDAGDPTKGYTLTDATYAPPVVKSIMFTVTKINGTDDATGPTAATQTAQPLSACWAYNDLTWVDHTAITATDDDRVFSPFTVMADTEPALYLGLDNPFDSRLFTFYLQVEPPRPEQVAADALEVPDANVAARITWEYASSEGWTPLGALDETATLTRRGLVHIIGPPDFVPRAHAGQTLYWLRVRWHAGEFVFPPQLRRVALNTIRSTQAATSRNEILGSSNGNPDQILTTAQTPVLPGQQLEVREWEMPSAAEQAAQAALEGSDALTLDDAGQPDEIWVRWHARPDLYASGPRDRHYTIDRVSGDIRFGNGRQGMIPPLGQNNIRMASYRYGGGTRGNRASATIVELKSSLPYIKEVFNDEPSTGGADQESLECVKERGPAGLRHRDRAVTAQDLENLAYAARPEVARARAIVPIFDPNQLWLDPDTGGRDTSRHQQVNAGGCGLVIVPHSNDTQPIPSLTLIEQVRSYLLDRMSATSDLWVAGPEWVEVAVSATVVPTSLQTADTVVRSVTAALNRFLHPLTGGVNGRGWDFGDLPRHSAFYAVVEALRDVHHVRTLSVTLIPVTARGDREALRTRLQRTQRSTTALTDDEQRLQDWVNRSLIFAGKHDLRVVLETP</sequence>
<dbReference type="AlphaFoldDB" id="W4LGR5"/>
<gene>
    <name evidence="1" type="ORF">ETSY2_45590</name>
</gene>
<proteinExistence type="predicted"/>
<name>W4LGR5_9BACT</name>